<keyword evidence="1" id="KW-0732">Signal</keyword>
<dbReference type="GeneID" id="108563374"/>
<evidence type="ECO:0000313" key="3">
    <source>
        <dbReference type="RefSeq" id="XP_017777519.1"/>
    </source>
</evidence>
<evidence type="ECO:0000313" key="2">
    <source>
        <dbReference type="Proteomes" id="UP000695000"/>
    </source>
</evidence>
<reference evidence="3" key="1">
    <citation type="submission" date="2025-08" db="UniProtKB">
        <authorList>
            <consortium name="RefSeq"/>
        </authorList>
    </citation>
    <scope>IDENTIFICATION</scope>
    <source>
        <tissue evidence="3">Whole Larva</tissue>
    </source>
</reference>
<protein>
    <submittedName>
        <fullName evidence="3">Cuticle protein 19-like</fullName>
    </submittedName>
</protein>
<dbReference type="Proteomes" id="UP000695000">
    <property type="component" value="Unplaced"/>
</dbReference>
<keyword evidence="2" id="KW-1185">Reference proteome</keyword>
<feature type="signal peptide" evidence="1">
    <location>
        <begin position="1"/>
        <end position="17"/>
    </location>
</feature>
<accession>A0ABM1MSG9</accession>
<proteinExistence type="predicted"/>
<organism evidence="2 3">
    <name type="scientific">Nicrophorus vespilloides</name>
    <name type="common">Boreal carrion beetle</name>
    <dbReference type="NCBI Taxonomy" id="110193"/>
    <lineage>
        <taxon>Eukaryota</taxon>
        <taxon>Metazoa</taxon>
        <taxon>Ecdysozoa</taxon>
        <taxon>Arthropoda</taxon>
        <taxon>Hexapoda</taxon>
        <taxon>Insecta</taxon>
        <taxon>Pterygota</taxon>
        <taxon>Neoptera</taxon>
        <taxon>Endopterygota</taxon>
        <taxon>Coleoptera</taxon>
        <taxon>Polyphaga</taxon>
        <taxon>Staphyliniformia</taxon>
        <taxon>Silphidae</taxon>
        <taxon>Nicrophorinae</taxon>
        <taxon>Nicrophorus</taxon>
    </lineage>
</organism>
<dbReference type="RefSeq" id="XP_017777519.1">
    <property type="nucleotide sequence ID" value="XM_017922030.1"/>
</dbReference>
<gene>
    <name evidence="3" type="primary">LOC108563374</name>
</gene>
<evidence type="ECO:0000256" key="1">
    <source>
        <dbReference type="SAM" id="SignalP"/>
    </source>
</evidence>
<feature type="chain" id="PRO_5047473983" evidence="1">
    <location>
        <begin position="18"/>
        <end position="114"/>
    </location>
</feature>
<sequence>MFTKIFTISALVAYAQAGVYDLGDYKPTSYSSVAPVAHYGAKLPLTTTPGYYQDRRSSSSIRYPIVKAVHKEVYPYTHPQYSYQYGVQNVHTGDVKNQHKECDGDVVKGYSNLV</sequence>
<name>A0ABM1MSG9_NICVS</name>